<evidence type="ECO:0000313" key="2">
    <source>
        <dbReference type="EMBL" id="URE25834.1"/>
    </source>
</evidence>
<sequence>MHLPMSITIVQFIIFISLCQKKEPAMTIPWLHEREPEDHYLSGTDVGSVTKIVFFGRTRFAVFYAPPWLQKQYSRGPQ</sequence>
<protein>
    <submittedName>
        <fullName evidence="2">SNF2 family N-terminal domain</fullName>
    </submittedName>
</protein>
<name>A0A9E7KSB7_9LILI</name>
<dbReference type="EMBL" id="CP097510">
    <property type="protein sequence ID" value="URE25834.1"/>
    <property type="molecule type" value="Genomic_DNA"/>
</dbReference>
<reference evidence="2" key="1">
    <citation type="submission" date="2022-05" db="EMBL/GenBank/DDBJ databases">
        <title>The Musa troglodytarum L. genome provides insights into the mechanism of non-climacteric behaviour and enrichment of carotenoids.</title>
        <authorList>
            <person name="Wang J."/>
        </authorList>
    </citation>
    <scope>NUCLEOTIDE SEQUENCE</scope>
    <source>
        <tissue evidence="2">Leaf</tissue>
    </source>
</reference>
<gene>
    <name evidence="2" type="ORF">MUK42_33003</name>
</gene>
<feature type="chain" id="PRO_5039725773" evidence="1">
    <location>
        <begin position="22"/>
        <end position="78"/>
    </location>
</feature>
<feature type="non-terminal residue" evidence="2">
    <location>
        <position position="78"/>
    </location>
</feature>
<dbReference type="Proteomes" id="UP001055439">
    <property type="component" value="Chromosome 8"/>
</dbReference>
<dbReference type="AlphaFoldDB" id="A0A9E7KSB7"/>
<feature type="signal peptide" evidence="1">
    <location>
        <begin position="1"/>
        <end position="21"/>
    </location>
</feature>
<accession>A0A9E7KSB7</accession>
<keyword evidence="1" id="KW-0732">Signal</keyword>
<evidence type="ECO:0000313" key="3">
    <source>
        <dbReference type="Proteomes" id="UP001055439"/>
    </source>
</evidence>
<organism evidence="2 3">
    <name type="scientific">Musa troglodytarum</name>
    <name type="common">fe'i banana</name>
    <dbReference type="NCBI Taxonomy" id="320322"/>
    <lineage>
        <taxon>Eukaryota</taxon>
        <taxon>Viridiplantae</taxon>
        <taxon>Streptophyta</taxon>
        <taxon>Embryophyta</taxon>
        <taxon>Tracheophyta</taxon>
        <taxon>Spermatophyta</taxon>
        <taxon>Magnoliopsida</taxon>
        <taxon>Liliopsida</taxon>
        <taxon>Zingiberales</taxon>
        <taxon>Musaceae</taxon>
        <taxon>Musa</taxon>
    </lineage>
</organism>
<evidence type="ECO:0000256" key="1">
    <source>
        <dbReference type="SAM" id="SignalP"/>
    </source>
</evidence>
<proteinExistence type="predicted"/>
<keyword evidence="3" id="KW-1185">Reference proteome</keyword>
<dbReference type="OrthoDB" id="5857104at2759"/>